<feature type="coiled-coil region" evidence="1">
    <location>
        <begin position="138"/>
        <end position="168"/>
    </location>
</feature>
<name>A0AAW1GIU2_SAPOF</name>
<dbReference type="InterPro" id="IPR039249">
    <property type="entry name" value="GPATCH11"/>
</dbReference>
<feature type="compositionally biased region" description="Polar residues" evidence="2">
    <location>
        <begin position="1"/>
        <end position="13"/>
    </location>
</feature>
<dbReference type="AlphaFoldDB" id="A0AAW1GIU2"/>
<protein>
    <recommendedName>
        <fullName evidence="3">G-patch domain-containing protein</fullName>
    </recommendedName>
</protein>
<dbReference type="Pfam" id="PF01585">
    <property type="entry name" value="G-patch"/>
    <property type="match status" value="1"/>
</dbReference>
<keyword evidence="5" id="KW-1185">Reference proteome</keyword>
<dbReference type="EMBL" id="JBDFQZ010000014">
    <property type="protein sequence ID" value="KAK9664592.1"/>
    <property type="molecule type" value="Genomic_DNA"/>
</dbReference>
<proteinExistence type="predicted"/>
<dbReference type="PANTHER" id="PTHR21032">
    <property type="entry name" value="G PATCH DOMAIN-CONTAINING PROTEIN 11"/>
    <property type="match status" value="1"/>
</dbReference>
<evidence type="ECO:0000256" key="1">
    <source>
        <dbReference type="SAM" id="Coils"/>
    </source>
</evidence>
<feature type="compositionally biased region" description="Basic and acidic residues" evidence="2">
    <location>
        <begin position="65"/>
        <end position="82"/>
    </location>
</feature>
<evidence type="ECO:0000313" key="5">
    <source>
        <dbReference type="Proteomes" id="UP001443914"/>
    </source>
</evidence>
<keyword evidence="1" id="KW-0175">Coiled coil</keyword>
<evidence type="ECO:0000256" key="2">
    <source>
        <dbReference type="SAM" id="MobiDB-lite"/>
    </source>
</evidence>
<evidence type="ECO:0000313" key="4">
    <source>
        <dbReference type="EMBL" id="KAK9664592.1"/>
    </source>
</evidence>
<feature type="domain" description="G-patch" evidence="3">
    <location>
        <begin position="92"/>
        <end position="136"/>
    </location>
</feature>
<dbReference type="PROSITE" id="PS50174">
    <property type="entry name" value="G_PATCH"/>
    <property type="match status" value="1"/>
</dbReference>
<dbReference type="Proteomes" id="UP001443914">
    <property type="component" value="Unassembled WGS sequence"/>
</dbReference>
<sequence length="264" mass="30516">MAESSTLNSIKPQQNEEDYMGDLTKFLPTENPNQSKPPKKNPQKSINSSFQPPTKKPKSQINWQEQKRVEKERKQLEEDQKTLENLTSEIPESNIGFKMLKQMGYTPGSGLGKAGRVDPVGVEIRRSRVGIGGEDPAKARLRRERERAEKAREKAVRETRGVEELVEEFGVRQRMQWRVKRVLGSFRKAKDVLDRLENRDVVVVENEDEDDEEEEEEEVITEEDLVEILVKLREEHWYCLFCGCQYESAEALLTNCPGITEDDH</sequence>
<dbReference type="Pfam" id="PF13821">
    <property type="entry name" value="DUF4187"/>
    <property type="match status" value="1"/>
</dbReference>
<reference evidence="4" key="1">
    <citation type="submission" date="2024-03" db="EMBL/GenBank/DDBJ databases">
        <title>WGS assembly of Saponaria officinalis var. Norfolk2.</title>
        <authorList>
            <person name="Jenkins J."/>
            <person name="Shu S."/>
            <person name="Grimwood J."/>
            <person name="Barry K."/>
            <person name="Goodstein D."/>
            <person name="Schmutz J."/>
            <person name="Leebens-Mack J."/>
            <person name="Osbourn A."/>
        </authorList>
    </citation>
    <scope>NUCLEOTIDE SEQUENCE [LARGE SCALE GENOMIC DNA]</scope>
    <source>
        <strain evidence="4">JIC</strain>
    </source>
</reference>
<dbReference type="GO" id="GO:0000776">
    <property type="term" value="C:kinetochore"/>
    <property type="evidence" value="ECO:0007669"/>
    <property type="project" value="TreeGrafter"/>
</dbReference>
<comment type="caution">
    <text evidence="4">The sequence shown here is derived from an EMBL/GenBank/DDBJ whole genome shotgun (WGS) entry which is preliminary data.</text>
</comment>
<organism evidence="4 5">
    <name type="scientific">Saponaria officinalis</name>
    <name type="common">Common soapwort</name>
    <name type="synonym">Lychnis saponaria</name>
    <dbReference type="NCBI Taxonomy" id="3572"/>
    <lineage>
        <taxon>Eukaryota</taxon>
        <taxon>Viridiplantae</taxon>
        <taxon>Streptophyta</taxon>
        <taxon>Embryophyta</taxon>
        <taxon>Tracheophyta</taxon>
        <taxon>Spermatophyta</taxon>
        <taxon>Magnoliopsida</taxon>
        <taxon>eudicotyledons</taxon>
        <taxon>Gunneridae</taxon>
        <taxon>Pentapetalae</taxon>
        <taxon>Caryophyllales</taxon>
        <taxon>Caryophyllaceae</taxon>
        <taxon>Caryophylleae</taxon>
        <taxon>Saponaria</taxon>
    </lineage>
</organism>
<dbReference type="InterPro" id="IPR025239">
    <property type="entry name" value="DUF4187"/>
</dbReference>
<dbReference type="PANTHER" id="PTHR21032:SF0">
    <property type="entry name" value="G PATCH DOMAIN-CONTAINING PROTEIN 11"/>
    <property type="match status" value="1"/>
</dbReference>
<dbReference type="InterPro" id="IPR000467">
    <property type="entry name" value="G_patch_dom"/>
</dbReference>
<accession>A0AAW1GIU2</accession>
<dbReference type="SMART" id="SM00443">
    <property type="entry name" value="G_patch"/>
    <property type="match status" value="1"/>
</dbReference>
<gene>
    <name evidence="4" type="ORF">RND81_14G054100</name>
</gene>
<feature type="region of interest" description="Disordered" evidence="2">
    <location>
        <begin position="1"/>
        <end position="92"/>
    </location>
</feature>
<evidence type="ECO:0000259" key="3">
    <source>
        <dbReference type="PROSITE" id="PS50174"/>
    </source>
</evidence>
<dbReference type="SMART" id="SM01173">
    <property type="entry name" value="DUF4187"/>
    <property type="match status" value="1"/>
</dbReference>
<dbReference type="GO" id="GO:0003676">
    <property type="term" value="F:nucleic acid binding"/>
    <property type="evidence" value="ECO:0007669"/>
    <property type="project" value="InterPro"/>
</dbReference>